<dbReference type="GO" id="GO:0016020">
    <property type="term" value="C:membrane"/>
    <property type="evidence" value="ECO:0007669"/>
    <property type="project" value="InterPro"/>
</dbReference>
<dbReference type="InterPro" id="IPR058639">
    <property type="entry name" value="BSH_YknX-like"/>
</dbReference>
<comment type="subcellular location">
    <subcellularLocation>
        <location evidence="1">Cell envelope</location>
    </subcellularLocation>
</comment>
<dbReference type="Pfam" id="PF25990">
    <property type="entry name" value="Beta-barrel_YknX"/>
    <property type="match status" value="1"/>
</dbReference>
<dbReference type="GO" id="GO:0022857">
    <property type="term" value="F:transmembrane transporter activity"/>
    <property type="evidence" value="ECO:0007669"/>
    <property type="project" value="InterPro"/>
</dbReference>
<proteinExistence type="inferred from homology"/>
<feature type="domain" description="YknX-like barrel-sandwich hybrid" evidence="5">
    <location>
        <begin position="73"/>
        <end position="202"/>
    </location>
</feature>
<dbReference type="Pfam" id="PF25984">
    <property type="entry name" value="BSH_YknX"/>
    <property type="match status" value="1"/>
</dbReference>
<dbReference type="EMBL" id="UHFA01000002">
    <property type="protein sequence ID" value="SUN36257.1"/>
    <property type="molecule type" value="Genomic_DNA"/>
</dbReference>
<accession>A0A380JGR9</accession>
<dbReference type="Pfam" id="PF25989">
    <property type="entry name" value="YknX_C"/>
    <property type="match status" value="1"/>
</dbReference>
<dbReference type="RefSeq" id="WP_002997956.1">
    <property type="nucleotide sequence ID" value="NZ_UHFA01000002.1"/>
</dbReference>
<dbReference type="PANTHER" id="PTHR32347:SF14">
    <property type="entry name" value="EFFLUX SYSTEM COMPONENT YKNX-RELATED"/>
    <property type="match status" value="1"/>
</dbReference>
<sequence length="383" mass="40594">MTRTRKKKAMSKRKKWSLIGISVFAALVLAFLIVKAFMGAGGSGNLYKTAKANKGNLASSTILSGKVKSVSEQYVYYEPNKGSTPNIQVHVGDQVSAGQALVQYDATSAQADYDSAVRALNKAASDIQNFKTANALIAGTTEYNSQLQSLNDAYADAQGVVTKAQLALNSTTVLSDVSGTVVEVADSVNPSSQTSQTLVHVASEGQLQIQGTLTEYDLANVKVGQEVTIKSKVYPDKEWTGKISYISNYPNEKNDASSGGSQSSSSSSSSSGSTYNYKVDITSDIGDLKQGFSTSIEVKSDTESILVPVKAVTTSGDRSYVWVYDSKTGRISKTQVTLGNADAKKQQIVAGLDEGKTVIANPSKNFKDGQKLSKSEMAASDKG</sequence>
<protein>
    <submittedName>
        <fullName evidence="8">ABC transporter substrate-binding protein</fullName>
    </submittedName>
</protein>
<dbReference type="Gene3D" id="2.40.420.20">
    <property type="match status" value="1"/>
</dbReference>
<keyword evidence="3" id="KW-0175">Coiled coil</keyword>
<evidence type="ECO:0000256" key="3">
    <source>
        <dbReference type="ARBA" id="ARBA00023054"/>
    </source>
</evidence>
<evidence type="ECO:0000259" key="7">
    <source>
        <dbReference type="Pfam" id="PF25990"/>
    </source>
</evidence>
<evidence type="ECO:0000256" key="1">
    <source>
        <dbReference type="ARBA" id="ARBA00004196"/>
    </source>
</evidence>
<feature type="region of interest" description="Disordered" evidence="4">
    <location>
        <begin position="253"/>
        <end position="274"/>
    </location>
</feature>
<name>A0A380JGR9_STRDO</name>
<evidence type="ECO:0000259" key="6">
    <source>
        <dbReference type="Pfam" id="PF25989"/>
    </source>
</evidence>
<feature type="domain" description="YknX-like C-terminal permuted SH3-like" evidence="6">
    <location>
        <begin position="306"/>
        <end position="372"/>
    </location>
</feature>
<feature type="compositionally biased region" description="Low complexity" evidence="4">
    <location>
        <begin position="257"/>
        <end position="273"/>
    </location>
</feature>
<dbReference type="SUPFAM" id="SSF111369">
    <property type="entry name" value="HlyD-like secretion proteins"/>
    <property type="match status" value="1"/>
</dbReference>
<gene>
    <name evidence="8" type="ORF">NCTC11391_01302</name>
</gene>
<evidence type="ECO:0000256" key="4">
    <source>
        <dbReference type="SAM" id="MobiDB-lite"/>
    </source>
</evidence>
<keyword evidence="9" id="KW-1185">Reference proteome</keyword>
<dbReference type="InterPro" id="IPR050465">
    <property type="entry name" value="UPF0194_transport"/>
</dbReference>
<dbReference type="InterPro" id="IPR006143">
    <property type="entry name" value="RND_pump_MFP"/>
</dbReference>
<dbReference type="NCBIfam" id="TIGR01730">
    <property type="entry name" value="RND_mfp"/>
    <property type="match status" value="1"/>
</dbReference>
<organism evidence="8 9">
    <name type="scientific">Streptococcus downei MFe28</name>
    <dbReference type="NCBI Taxonomy" id="764290"/>
    <lineage>
        <taxon>Bacteria</taxon>
        <taxon>Bacillati</taxon>
        <taxon>Bacillota</taxon>
        <taxon>Bacilli</taxon>
        <taxon>Lactobacillales</taxon>
        <taxon>Streptococcaceae</taxon>
        <taxon>Streptococcus</taxon>
    </lineage>
</organism>
<comment type="similarity">
    <text evidence="2">Belongs to the membrane fusion protein (MFP) (TC 8.A.1) family.</text>
</comment>
<reference evidence="8 9" key="1">
    <citation type="submission" date="2018-06" db="EMBL/GenBank/DDBJ databases">
        <authorList>
            <consortium name="Pathogen Informatics"/>
            <person name="Doyle S."/>
        </authorList>
    </citation>
    <scope>NUCLEOTIDE SEQUENCE [LARGE SCALE GENOMIC DNA]</scope>
    <source>
        <strain evidence="9">NCTC 11391</strain>
    </source>
</reference>
<dbReference type="InterPro" id="IPR058637">
    <property type="entry name" value="YknX-like_C"/>
</dbReference>
<dbReference type="AlphaFoldDB" id="A0A380JGR9"/>
<dbReference type="Gene3D" id="2.40.30.170">
    <property type="match status" value="1"/>
</dbReference>
<dbReference type="OrthoDB" id="85226at2"/>
<feature type="domain" description="YknX-like beta-barrel" evidence="7">
    <location>
        <begin position="207"/>
        <end position="298"/>
    </location>
</feature>
<feature type="region of interest" description="Disordered" evidence="4">
    <location>
        <begin position="359"/>
        <end position="383"/>
    </location>
</feature>
<dbReference type="GO" id="GO:0030313">
    <property type="term" value="C:cell envelope"/>
    <property type="evidence" value="ECO:0007669"/>
    <property type="project" value="UniProtKB-SubCell"/>
</dbReference>
<evidence type="ECO:0000259" key="5">
    <source>
        <dbReference type="Pfam" id="PF25984"/>
    </source>
</evidence>
<feature type="compositionally biased region" description="Basic and acidic residues" evidence="4">
    <location>
        <begin position="365"/>
        <end position="383"/>
    </location>
</feature>
<dbReference type="InterPro" id="IPR058636">
    <property type="entry name" value="Beta-barrel_YknX"/>
</dbReference>
<evidence type="ECO:0000313" key="8">
    <source>
        <dbReference type="EMBL" id="SUN36257.1"/>
    </source>
</evidence>
<evidence type="ECO:0000256" key="2">
    <source>
        <dbReference type="ARBA" id="ARBA00009477"/>
    </source>
</evidence>
<dbReference type="Proteomes" id="UP000254082">
    <property type="component" value="Unassembled WGS sequence"/>
</dbReference>
<evidence type="ECO:0000313" key="9">
    <source>
        <dbReference type="Proteomes" id="UP000254082"/>
    </source>
</evidence>
<dbReference type="PANTHER" id="PTHR32347">
    <property type="entry name" value="EFFLUX SYSTEM COMPONENT YKNX-RELATED"/>
    <property type="match status" value="1"/>
</dbReference>